<proteinExistence type="predicted"/>
<dbReference type="InterPro" id="IPR045916">
    <property type="entry name" value="DUF5777"/>
</dbReference>
<feature type="chain" id="PRO_5017353500" description="DUF5777 domain-containing protein" evidence="1">
    <location>
        <begin position="19"/>
        <end position="299"/>
    </location>
</feature>
<organism evidence="3 4">
    <name type="scientific">Ulvibacterium marinum</name>
    <dbReference type="NCBI Taxonomy" id="2419782"/>
    <lineage>
        <taxon>Bacteria</taxon>
        <taxon>Pseudomonadati</taxon>
        <taxon>Bacteroidota</taxon>
        <taxon>Flavobacteriia</taxon>
        <taxon>Flavobacteriales</taxon>
        <taxon>Flavobacteriaceae</taxon>
        <taxon>Ulvibacterium</taxon>
    </lineage>
</organism>
<keyword evidence="1" id="KW-0732">Signal</keyword>
<feature type="signal peptide" evidence="1">
    <location>
        <begin position="1"/>
        <end position="18"/>
    </location>
</feature>
<feature type="domain" description="DUF5777" evidence="2">
    <location>
        <begin position="43"/>
        <end position="289"/>
    </location>
</feature>
<dbReference type="RefSeq" id="WP_120711505.1">
    <property type="nucleotide sequence ID" value="NZ_RBCJ01000002.1"/>
</dbReference>
<accession>A0A3B0CE79</accession>
<evidence type="ECO:0000313" key="3">
    <source>
        <dbReference type="EMBL" id="RKN81346.1"/>
    </source>
</evidence>
<dbReference type="AlphaFoldDB" id="A0A3B0CE79"/>
<evidence type="ECO:0000256" key="1">
    <source>
        <dbReference type="SAM" id="SignalP"/>
    </source>
</evidence>
<dbReference type="Pfam" id="PF19089">
    <property type="entry name" value="DUF5777"/>
    <property type="match status" value="1"/>
</dbReference>
<reference evidence="3 4" key="1">
    <citation type="submission" date="2018-10" db="EMBL/GenBank/DDBJ databases">
        <title>Ulvibacterium marinum gen. nov., sp. nov., a novel marine bacterium of the family Flavobacteriaceae, isolated from a culture of the green alga Ulva prolifera.</title>
        <authorList>
            <person name="Zhang Z."/>
        </authorList>
    </citation>
    <scope>NUCLEOTIDE SEQUENCE [LARGE SCALE GENOMIC DNA]</scope>
    <source>
        <strain evidence="3 4">CCMM003</strain>
    </source>
</reference>
<evidence type="ECO:0000313" key="4">
    <source>
        <dbReference type="Proteomes" id="UP000276603"/>
    </source>
</evidence>
<comment type="caution">
    <text evidence="3">The sequence shown here is derived from an EMBL/GenBank/DDBJ whole genome shotgun (WGS) entry which is preliminary data.</text>
</comment>
<protein>
    <recommendedName>
        <fullName evidence="2">DUF5777 domain-containing protein</fullName>
    </recommendedName>
</protein>
<name>A0A3B0CE79_9FLAO</name>
<gene>
    <name evidence="3" type="ORF">D7Z94_10460</name>
</gene>
<evidence type="ECO:0000259" key="2">
    <source>
        <dbReference type="Pfam" id="PF19089"/>
    </source>
</evidence>
<dbReference type="OrthoDB" id="1117410at2"/>
<sequence>MKAKIKVLCLVWFCSLTAAIGQDLLGILDKEYEDTPQYTQATFKFTRIAFGHSIETRKKGILDVFVANRFWNTPADRTQSFAADRLSSRIALEYGISDRLSVGFGGTTYDGLFDAYLKYKLIKQRSDGEGSPVSVTFFQGSSYFSEGLVSPSIQDDFSNRLSFTSQLLIGKKISSNFSLQIAPTFIHRGLEYSPEDPQSHFAIGFGGRYKLGNHVSVVSEYYYTANPIESFDTYGPFALGVNWEIGDVMLQFMLTNAVRMVEDSFITQTRNNFNFRNPNLNFGFNMTYILHFKRHLKKK</sequence>
<dbReference type="Proteomes" id="UP000276603">
    <property type="component" value="Unassembled WGS sequence"/>
</dbReference>
<keyword evidence="4" id="KW-1185">Reference proteome</keyword>
<dbReference type="EMBL" id="RBCJ01000002">
    <property type="protein sequence ID" value="RKN81346.1"/>
    <property type="molecule type" value="Genomic_DNA"/>
</dbReference>